<dbReference type="GO" id="GO:0005524">
    <property type="term" value="F:ATP binding"/>
    <property type="evidence" value="ECO:0007669"/>
    <property type="project" value="UniProtKB-UniRule"/>
</dbReference>
<dbReference type="OrthoDB" id="9809796at2"/>
<feature type="domain" description="Mur ligase C-terminal" evidence="9">
    <location>
        <begin position="321"/>
        <end position="437"/>
    </location>
</feature>
<keyword evidence="7 8" id="KW-0573">Peptidoglycan synthesis</keyword>
<dbReference type="Gene3D" id="3.40.1190.10">
    <property type="entry name" value="Mur-like, catalytic domain"/>
    <property type="match status" value="1"/>
</dbReference>
<dbReference type="SUPFAM" id="SSF53244">
    <property type="entry name" value="MurD-like peptide ligases, peptide-binding domain"/>
    <property type="match status" value="1"/>
</dbReference>
<keyword evidence="5 7" id="KW-0547">Nucleotide-binding</keyword>
<comment type="caution">
    <text evidence="11">The sequence shown here is derived from an EMBL/GenBank/DDBJ whole genome shotgun (WGS) entry which is preliminary data.</text>
</comment>
<keyword evidence="7 8" id="KW-0961">Cell wall biogenesis/degradation</keyword>
<comment type="subcellular location">
    <subcellularLocation>
        <location evidence="1 7 8">Cytoplasm</location>
    </subcellularLocation>
</comment>
<evidence type="ECO:0000256" key="3">
    <source>
        <dbReference type="ARBA" id="ARBA00022490"/>
    </source>
</evidence>
<proteinExistence type="inferred from homology"/>
<dbReference type="NCBIfam" id="TIGR01087">
    <property type="entry name" value="murD"/>
    <property type="match status" value="1"/>
</dbReference>
<evidence type="ECO:0000256" key="7">
    <source>
        <dbReference type="HAMAP-Rule" id="MF_00639"/>
    </source>
</evidence>
<dbReference type="Pfam" id="PF02875">
    <property type="entry name" value="Mur_ligase_C"/>
    <property type="match status" value="1"/>
</dbReference>
<dbReference type="SUPFAM" id="SSF51984">
    <property type="entry name" value="MurCD N-terminal domain"/>
    <property type="match status" value="1"/>
</dbReference>
<dbReference type="SUPFAM" id="SSF53623">
    <property type="entry name" value="MurD-like peptide ligases, catalytic domain"/>
    <property type="match status" value="1"/>
</dbReference>
<keyword evidence="7 8" id="KW-0133">Cell shape</keyword>
<dbReference type="Proteomes" id="UP000248857">
    <property type="component" value="Unassembled WGS sequence"/>
</dbReference>
<dbReference type="UniPathway" id="UPA00219"/>
<evidence type="ECO:0000256" key="2">
    <source>
        <dbReference type="ARBA" id="ARBA00004752"/>
    </source>
</evidence>
<evidence type="ECO:0000256" key="4">
    <source>
        <dbReference type="ARBA" id="ARBA00022598"/>
    </source>
</evidence>
<comment type="function">
    <text evidence="7 8">Cell wall formation. Catalyzes the addition of glutamate to the nucleotide precursor UDP-N-acetylmuramoyl-L-alanine (UMA).</text>
</comment>
<evidence type="ECO:0000256" key="5">
    <source>
        <dbReference type="ARBA" id="ARBA00022741"/>
    </source>
</evidence>
<organism evidence="11 12">
    <name type="scientific">Acaryochloris thomasi RCC1774</name>
    <dbReference type="NCBI Taxonomy" id="1764569"/>
    <lineage>
        <taxon>Bacteria</taxon>
        <taxon>Bacillati</taxon>
        <taxon>Cyanobacteriota</taxon>
        <taxon>Cyanophyceae</taxon>
        <taxon>Acaryochloridales</taxon>
        <taxon>Acaryochloridaceae</taxon>
        <taxon>Acaryochloris</taxon>
        <taxon>Acaryochloris thomasi</taxon>
    </lineage>
</organism>
<evidence type="ECO:0000256" key="6">
    <source>
        <dbReference type="ARBA" id="ARBA00022840"/>
    </source>
</evidence>
<dbReference type="Gene3D" id="3.90.190.20">
    <property type="entry name" value="Mur ligase, C-terminal domain"/>
    <property type="match status" value="1"/>
</dbReference>
<keyword evidence="3 7" id="KW-0963">Cytoplasm</keyword>
<accession>A0A2W1JP04</accession>
<dbReference type="PANTHER" id="PTHR43692:SF1">
    <property type="entry name" value="UDP-N-ACETYLMURAMOYLALANINE--D-GLUTAMATE LIGASE"/>
    <property type="match status" value="1"/>
</dbReference>
<evidence type="ECO:0000313" key="11">
    <source>
        <dbReference type="EMBL" id="PZD71884.1"/>
    </source>
</evidence>
<evidence type="ECO:0000259" key="10">
    <source>
        <dbReference type="Pfam" id="PF08245"/>
    </source>
</evidence>
<feature type="domain" description="Mur ligase central" evidence="10">
    <location>
        <begin position="116"/>
        <end position="299"/>
    </location>
</feature>
<evidence type="ECO:0000256" key="1">
    <source>
        <dbReference type="ARBA" id="ARBA00004496"/>
    </source>
</evidence>
<dbReference type="InterPro" id="IPR013221">
    <property type="entry name" value="Mur_ligase_cen"/>
</dbReference>
<reference evidence="11 12" key="1">
    <citation type="journal article" date="2018" name="Sci. Rep.">
        <title>A novel species of the marine cyanobacterium Acaryochloris with a unique pigment content and lifestyle.</title>
        <authorList>
            <person name="Partensky F."/>
            <person name="Six C."/>
            <person name="Ratin M."/>
            <person name="Garczarek L."/>
            <person name="Vaulot D."/>
            <person name="Probert I."/>
            <person name="Calteau A."/>
            <person name="Gourvil P."/>
            <person name="Marie D."/>
            <person name="Grebert T."/>
            <person name="Bouchier C."/>
            <person name="Le Panse S."/>
            <person name="Gachenot M."/>
            <person name="Rodriguez F."/>
            <person name="Garrido J.L."/>
        </authorList>
    </citation>
    <scope>NUCLEOTIDE SEQUENCE [LARGE SCALE GENOMIC DNA]</scope>
    <source>
        <strain evidence="11 12">RCC1774</strain>
    </source>
</reference>
<comment type="similarity">
    <text evidence="7">Belongs to the MurCDEF family.</text>
</comment>
<keyword evidence="4 7" id="KW-0436">Ligase</keyword>
<dbReference type="HAMAP" id="MF_00639">
    <property type="entry name" value="MurD"/>
    <property type="match status" value="1"/>
</dbReference>
<sequence length="461" mass="49996">MPTAHIIGLGRSGITAARLLNKDKWQVSVSDAGQSEKLSDLKQKLESEGITVALGARFDLEVLAAAGMSRPDRIVVSPGVSWQLPSLVAAREQGIEAMGEMELAWRYLKHRPWVGITGTNGKTTTTAITAAIFQAAGLQAPACGNIGNSASELALSGKTPDWVIAEVSSYQSESSSTLAPNIGVWTTLSPDHLERHGTLERYGEIKALLLHRSQQRVLNGDDDYLRNGLMARWPNASWTSTQGSQAVVAQGKPQQSPIPMAYLESGWVMVEGQQMLPTKALRMRGTHNQQNLLMAVAVAHLAGIERDAIATAIQNFPGVPHRLEHICTWQGIDFINDSKATNYEAAQTGLAAVEGPAILIAGGEAKDGDDTDWLRTIQSKAATVLLIGRAAPNFAQRLETLGYIDYEIVDTMENALPRAIKLARELQARTVLLSPACASFDQYQNFERRGDHFRQLCPTNA</sequence>
<dbReference type="EC" id="6.3.2.9" evidence="7 8"/>
<dbReference type="RefSeq" id="WP_110987598.1">
    <property type="nucleotide sequence ID" value="NZ_CAWNWM010000013.1"/>
</dbReference>
<evidence type="ECO:0000256" key="8">
    <source>
        <dbReference type="RuleBase" id="RU003664"/>
    </source>
</evidence>
<keyword evidence="7 8" id="KW-0131">Cell cycle</keyword>
<name>A0A2W1JP04_9CYAN</name>
<protein>
    <recommendedName>
        <fullName evidence="7 8">UDP-N-acetylmuramoylalanine--D-glutamate ligase</fullName>
        <ecNumber evidence="7 8">6.3.2.9</ecNumber>
    </recommendedName>
    <alternativeName>
        <fullName evidence="7">D-glutamic acid-adding enzyme</fullName>
    </alternativeName>
    <alternativeName>
        <fullName evidence="7">UDP-N-acetylmuramoyl-L-alanyl-D-glutamate synthetase</fullName>
    </alternativeName>
</protein>
<dbReference type="PANTHER" id="PTHR43692">
    <property type="entry name" value="UDP-N-ACETYLMURAMOYLALANINE--D-GLUTAMATE LIGASE"/>
    <property type="match status" value="1"/>
</dbReference>
<keyword evidence="12" id="KW-1185">Reference proteome</keyword>
<dbReference type="Pfam" id="PF08245">
    <property type="entry name" value="Mur_ligase_M"/>
    <property type="match status" value="1"/>
</dbReference>
<evidence type="ECO:0000259" key="9">
    <source>
        <dbReference type="Pfam" id="PF02875"/>
    </source>
</evidence>
<dbReference type="GO" id="GO:0009252">
    <property type="term" value="P:peptidoglycan biosynthetic process"/>
    <property type="evidence" value="ECO:0007669"/>
    <property type="project" value="UniProtKB-UniRule"/>
</dbReference>
<comment type="catalytic activity">
    <reaction evidence="7 8">
        <text>UDP-N-acetyl-alpha-D-muramoyl-L-alanine + D-glutamate + ATP = UDP-N-acetyl-alpha-D-muramoyl-L-alanyl-D-glutamate + ADP + phosphate + H(+)</text>
        <dbReference type="Rhea" id="RHEA:16429"/>
        <dbReference type="ChEBI" id="CHEBI:15378"/>
        <dbReference type="ChEBI" id="CHEBI:29986"/>
        <dbReference type="ChEBI" id="CHEBI:30616"/>
        <dbReference type="ChEBI" id="CHEBI:43474"/>
        <dbReference type="ChEBI" id="CHEBI:83898"/>
        <dbReference type="ChEBI" id="CHEBI:83900"/>
        <dbReference type="ChEBI" id="CHEBI:456216"/>
        <dbReference type="EC" id="6.3.2.9"/>
    </reaction>
</comment>
<dbReference type="GO" id="GO:0005737">
    <property type="term" value="C:cytoplasm"/>
    <property type="evidence" value="ECO:0007669"/>
    <property type="project" value="UniProtKB-SubCell"/>
</dbReference>
<dbReference type="AlphaFoldDB" id="A0A2W1JP04"/>
<dbReference type="InterPro" id="IPR036565">
    <property type="entry name" value="Mur-like_cat_sf"/>
</dbReference>
<dbReference type="GO" id="GO:0008360">
    <property type="term" value="P:regulation of cell shape"/>
    <property type="evidence" value="ECO:0007669"/>
    <property type="project" value="UniProtKB-KW"/>
</dbReference>
<dbReference type="InterPro" id="IPR004101">
    <property type="entry name" value="Mur_ligase_C"/>
</dbReference>
<dbReference type="GO" id="GO:0071555">
    <property type="term" value="P:cell wall organization"/>
    <property type="evidence" value="ECO:0007669"/>
    <property type="project" value="UniProtKB-KW"/>
</dbReference>
<evidence type="ECO:0000313" key="12">
    <source>
        <dbReference type="Proteomes" id="UP000248857"/>
    </source>
</evidence>
<feature type="binding site" evidence="7">
    <location>
        <begin position="118"/>
        <end position="124"/>
    </location>
    <ligand>
        <name>ATP</name>
        <dbReference type="ChEBI" id="CHEBI:30616"/>
    </ligand>
</feature>
<dbReference type="EMBL" id="PQWO01000013">
    <property type="protein sequence ID" value="PZD71884.1"/>
    <property type="molecule type" value="Genomic_DNA"/>
</dbReference>
<keyword evidence="6 7" id="KW-0067">ATP-binding</keyword>
<dbReference type="GO" id="GO:0051301">
    <property type="term" value="P:cell division"/>
    <property type="evidence" value="ECO:0007669"/>
    <property type="project" value="UniProtKB-KW"/>
</dbReference>
<gene>
    <name evidence="11" type="primary">murD_2</name>
    <name evidence="7" type="synonym">murD</name>
    <name evidence="11" type="ORF">C1752_04365</name>
</gene>
<keyword evidence="7 8" id="KW-0132">Cell division</keyword>
<dbReference type="Gene3D" id="3.40.50.720">
    <property type="entry name" value="NAD(P)-binding Rossmann-like Domain"/>
    <property type="match status" value="1"/>
</dbReference>
<dbReference type="InterPro" id="IPR005762">
    <property type="entry name" value="MurD"/>
</dbReference>
<comment type="pathway">
    <text evidence="2 7 8">Cell wall biogenesis; peptidoglycan biosynthesis.</text>
</comment>
<dbReference type="InterPro" id="IPR036615">
    <property type="entry name" value="Mur_ligase_C_dom_sf"/>
</dbReference>
<dbReference type="GO" id="GO:0008764">
    <property type="term" value="F:UDP-N-acetylmuramoylalanine-D-glutamate ligase activity"/>
    <property type="evidence" value="ECO:0007669"/>
    <property type="project" value="UniProtKB-UniRule"/>
</dbReference>
<dbReference type="Pfam" id="PF21799">
    <property type="entry name" value="MurD-like_N"/>
    <property type="match status" value="1"/>
</dbReference>